<sequence>MAEFTEPRGCGGRHAGLSCRSVLPQDSGLPSASTLPLLCTAGASAHSGQQTPQHPENQHTGKERQTQDRENHEGGEN</sequence>
<dbReference type="Proteomes" id="UP000314294">
    <property type="component" value="Unassembled WGS sequence"/>
</dbReference>
<evidence type="ECO:0000313" key="3">
    <source>
        <dbReference type="Proteomes" id="UP000314294"/>
    </source>
</evidence>
<evidence type="ECO:0000313" key="2">
    <source>
        <dbReference type="EMBL" id="TNN37269.1"/>
    </source>
</evidence>
<gene>
    <name evidence="2" type="ORF">EYF80_052568</name>
</gene>
<accession>A0A4Z2F7T9</accession>
<reference evidence="2 3" key="1">
    <citation type="submission" date="2019-03" db="EMBL/GenBank/DDBJ databases">
        <title>First draft genome of Liparis tanakae, snailfish: a comprehensive survey of snailfish specific genes.</title>
        <authorList>
            <person name="Kim W."/>
            <person name="Song I."/>
            <person name="Jeong J.-H."/>
            <person name="Kim D."/>
            <person name="Kim S."/>
            <person name="Ryu S."/>
            <person name="Song J.Y."/>
            <person name="Lee S.K."/>
        </authorList>
    </citation>
    <scope>NUCLEOTIDE SEQUENCE [LARGE SCALE GENOMIC DNA]</scope>
    <source>
        <tissue evidence="2">Muscle</tissue>
    </source>
</reference>
<feature type="region of interest" description="Disordered" evidence="1">
    <location>
        <begin position="1"/>
        <end position="77"/>
    </location>
</feature>
<dbReference type="EMBL" id="SRLO01001510">
    <property type="protein sequence ID" value="TNN37269.1"/>
    <property type="molecule type" value="Genomic_DNA"/>
</dbReference>
<comment type="caution">
    <text evidence="2">The sequence shown here is derived from an EMBL/GenBank/DDBJ whole genome shotgun (WGS) entry which is preliminary data.</text>
</comment>
<keyword evidence="3" id="KW-1185">Reference proteome</keyword>
<evidence type="ECO:0000256" key="1">
    <source>
        <dbReference type="SAM" id="MobiDB-lite"/>
    </source>
</evidence>
<dbReference type="AlphaFoldDB" id="A0A4Z2F7T9"/>
<feature type="compositionally biased region" description="Basic and acidic residues" evidence="1">
    <location>
        <begin position="56"/>
        <end position="77"/>
    </location>
</feature>
<protein>
    <submittedName>
        <fullName evidence="2">Uncharacterized protein</fullName>
    </submittedName>
</protein>
<name>A0A4Z2F7T9_9TELE</name>
<proteinExistence type="predicted"/>
<feature type="compositionally biased region" description="Polar residues" evidence="1">
    <location>
        <begin position="46"/>
        <end position="55"/>
    </location>
</feature>
<organism evidence="2 3">
    <name type="scientific">Liparis tanakae</name>
    <name type="common">Tanaka's snailfish</name>
    <dbReference type="NCBI Taxonomy" id="230148"/>
    <lineage>
        <taxon>Eukaryota</taxon>
        <taxon>Metazoa</taxon>
        <taxon>Chordata</taxon>
        <taxon>Craniata</taxon>
        <taxon>Vertebrata</taxon>
        <taxon>Euteleostomi</taxon>
        <taxon>Actinopterygii</taxon>
        <taxon>Neopterygii</taxon>
        <taxon>Teleostei</taxon>
        <taxon>Neoteleostei</taxon>
        <taxon>Acanthomorphata</taxon>
        <taxon>Eupercaria</taxon>
        <taxon>Perciformes</taxon>
        <taxon>Cottioidei</taxon>
        <taxon>Cottales</taxon>
        <taxon>Liparidae</taxon>
        <taxon>Liparis</taxon>
    </lineage>
</organism>